<keyword evidence="2 8" id="KW-0812">Transmembrane</keyword>
<dbReference type="PANTHER" id="PTHR22776:SF12">
    <property type="entry name" value="MYELIN AND LYMPHOCYTE PROTEIN"/>
    <property type="match status" value="1"/>
</dbReference>
<feature type="transmembrane region" description="Helical" evidence="9">
    <location>
        <begin position="140"/>
        <end position="164"/>
    </location>
</feature>
<dbReference type="Pfam" id="PF01284">
    <property type="entry name" value="MARVEL"/>
    <property type="match status" value="1"/>
</dbReference>
<comment type="similarity">
    <text evidence="6">Belongs to the MAL family.</text>
</comment>
<dbReference type="AlphaFoldDB" id="A0A6P8PT33"/>
<comment type="subcellular location">
    <subcellularLocation>
        <location evidence="1">Membrane</location>
        <topology evidence="1">Multi-pass membrane protein</topology>
    </subcellularLocation>
</comment>
<evidence type="ECO:0000256" key="1">
    <source>
        <dbReference type="ARBA" id="ARBA00004141"/>
    </source>
</evidence>
<evidence type="ECO:0000259" key="10">
    <source>
        <dbReference type="PROSITE" id="PS51225"/>
    </source>
</evidence>
<dbReference type="GO" id="GO:0042552">
    <property type="term" value="P:myelination"/>
    <property type="evidence" value="ECO:0007669"/>
    <property type="project" value="TreeGrafter"/>
</dbReference>
<dbReference type="InterPro" id="IPR013295">
    <property type="entry name" value="MAL"/>
</dbReference>
<evidence type="ECO:0000256" key="4">
    <source>
        <dbReference type="ARBA" id="ARBA00023136"/>
    </source>
</evidence>
<dbReference type="InParanoid" id="A0A6P8PT33"/>
<dbReference type="PROSITE" id="PS51225">
    <property type="entry name" value="MARVEL"/>
    <property type="match status" value="1"/>
</dbReference>
<name>A0A6P8PT33_GEOSA</name>
<keyword evidence="3 9" id="KW-1133">Transmembrane helix</keyword>
<dbReference type="CTD" id="4118"/>
<dbReference type="Proteomes" id="UP000515159">
    <property type="component" value="Chromosome 3"/>
</dbReference>
<evidence type="ECO:0000256" key="6">
    <source>
        <dbReference type="ARBA" id="ARBA00034721"/>
    </source>
</evidence>
<sequence>MATTGSTPDHVYGNTATLPSGLSVFTSFPDVLMIIDFIFGGLVWILVASTRMDAVYPGISDTQGWVMFVSIFCFVATTAFMVLYIMGIHGGKSSWIILDVSYHCIAALFYLSAAVLQAVATRIIAKSISKIDYKVYQEDVAAVVFAFLATLSYVVHALGCLMRWKKSP</sequence>
<keyword evidence="5" id="KW-0449">Lipoprotein</keyword>
<evidence type="ECO:0000256" key="2">
    <source>
        <dbReference type="ARBA" id="ARBA00022692"/>
    </source>
</evidence>
<evidence type="ECO:0000313" key="12">
    <source>
        <dbReference type="RefSeq" id="XP_033791412.1"/>
    </source>
</evidence>
<protein>
    <recommendedName>
        <fullName evidence="7">Myelin and lymphocyte protein</fullName>
    </recommendedName>
</protein>
<evidence type="ECO:0000256" key="3">
    <source>
        <dbReference type="ARBA" id="ARBA00022989"/>
    </source>
</evidence>
<gene>
    <name evidence="12" type="primary">MAL</name>
</gene>
<proteinExistence type="inferred from homology"/>
<feature type="domain" description="MARVEL" evidence="10">
    <location>
        <begin position="24"/>
        <end position="165"/>
    </location>
</feature>
<dbReference type="KEGG" id="gsh:117356385"/>
<evidence type="ECO:0000256" key="7">
    <source>
        <dbReference type="ARBA" id="ARBA00039981"/>
    </source>
</evidence>
<dbReference type="PRINTS" id="PR01884">
    <property type="entry name" value="MALPROTEIN"/>
</dbReference>
<evidence type="ECO:0000313" key="11">
    <source>
        <dbReference type="Proteomes" id="UP000515159"/>
    </source>
</evidence>
<dbReference type="GO" id="GO:0019911">
    <property type="term" value="F:structural constituent of myelin sheath"/>
    <property type="evidence" value="ECO:0007669"/>
    <property type="project" value="TreeGrafter"/>
</dbReference>
<evidence type="ECO:0000256" key="8">
    <source>
        <dbReference type="PROSITE-ProRule" id="PRU00581"/>
    </source>
</evidence>
<keyword evidence="4 8" id="KW-0472">Membrane</keyword>
<evidence type="ECO:0000256" key="5">
    <source>
        <dbReference type="ARBA" id="ARBA00023288"/>
    </source>
</evidence>
<reference evidence="12" key="1">
    <citation type="submission" date="2025-08" db="UniProtKB">
        <authorList>
            <consortium name="RefSeq"/>
        </authorList>
    </citation>
    <scope>IDENTIFICATION</scope>
</reference>
<dbReference type="InterPro" id="IPR008253">
    <property type="entry name" value="Marvel"/>
</dbReference>
<feature type="transmembrane region" description="Helical" evidence="9">
    <location>
        <begin position="31"/>
        <end position="52"/>
    </location>
</feature>
<evidence type="ECO:0000256" key="9">
    <source>
        <dbReference type="SAM" id="Phobius"/>
    </source>
</evidence>
<dbReference type="OrthoDB" id="9940869at2759"/>
<dbReference type="FunCoup" id="A0A6P8PT33">
    <property type="interactions" value="66"/>
</dbReference>
<accession>A0A6P8PT33</accession>
<dbReference type="InterPro" id="IPR050578">
    <property type="entry name" value="MARVEL-CKLF_proteins"/>
</dbReference>
<dbReference type="PANTHER" id="PTHR22776">
    <property type="entry name" value="MARVEL-CONTAINING POTENTIAL LIPID RAFT-ASSOCIATED PROTEIN"/>
    <property type="match status" value="1"/>
</dbReference>
<dbReference type="GO" id="GO:0016020">
    <property type="term" value="C:membrane"/>
    <property type="evidence" value="ECO:0007669"/>
    <property type="project" value="UniProtKB-SubCell"/>
</dbReference>
<feature type="transmembrane region" description="Helical" evidence="9">
    <location>
        <begin position="100"/>
        <end position="119"/>
    </location>
</feature>
<organism evidence="11 12">
    <name type="scientific">Geotrypetes seraphini</name>
    <name type="common">Gaboon caecilian</name>
    <name type="synonym">Caecilia seraphini</name>
    <dbReference type="NCBI Taxonomy" id="260995"/>
    <lineage>
        <taxon>Eukaryota</taxon>
        <taxon>Metazoa</taxon>
        <taxon>Chordata</taxon>
        <taxon>Craniata</taxon>
        <taxon>Vertebrata</taxon>
        <taxon>Euteleostomi</taxon>
        <taxon>Amphibia</taxon>
        <taxon>Gymnophiona</taxon>
        <taxon>Geotrypetes</taxon>
    </lineage>
</organism>
<feature type="transmembrane region" description="Helical" evidence="9">
    <location>
        <begin position="64"/>
        <end position="88"/>
    </location>
</feature>
<dbReference type="GeneID" id="117356385"/>
<dbReference type="RefSeq" id="XP_033791412.1">
    <property type="nucleotide sequence ID" value="XM_033935521.1"/>
</dbReference>
<keyword evidence="11" id="KW-1185">Reference proteome</keyword>